<accession>A0ACC2VJV6</accession>
<comment type="caution">
    <text evidence="1">The sequence shown here is derived from an EMBL/GenBank/DDBJ whole genome shotgun (WGS) entry which is preliminary data.</text>
</comment>
<evidence type="ECO:0000313" key="2">
    <source>
        <dbReference type="Proteomes" id="UP001241377"/>
    </source>
</evidence>
<sequence>MGYFIPSNKLGNLKLYKYSSEDHSIISKYILKKWWNHFVKIFPMSMAPNVITLLGLMFVIVNLFAVFYYSPYLDQSQPRWCYFFHAFGLFMYQTFDGCDGCHARNTGQSGPLGELFDHSIDAINTTLGSIVFASVFKMGYGKLTLLTQFASVCNFYASTWEEYHTHTLFLSSFSGPVEGILMICVVYCITGVLGPDIWDVQLLSLDLSSLNIGVEQVTIDGKTACAVLGLASLYFNIASAMHNVNKKFLEKNKDNEEKVQTKTMEAFHGLYPFFGYYLSIILLTWVYPDYLYTHAMPLLLSIGLTIAFSVGRIILAHLTLQKFPMIQLPMFLPLAQLILTHFLVNIYNYDQDDVLLCVSWLGFGVTLGVHGMFINEIIYEITTYLDIYALSIKHKRA</sequence>
<keyword evidence="2" id="KW-1185">Reference proteome</keyword>
<proteinExistence type="predicted"/>
<dbReference type="Proteomes" id="UP001241377">
    <property type="component" value="Unassembled WGS sequence"/>
</dbReference>
<reference evidence="1" key="1">
    <citation type="submission" date="2023-04" db="EMBL/GenBank/DDBJ databases">
        <title>Draft Genome sequencing of Naganishia species isolated from polar environments using Oxford Nanopore Technology.</title>
        <authorList>
            <person name="Leo P."/>
            <person name="Venkateswaran K."/>
        </authorList>
    </citation>
    <scope>NUCLEOTIDE SEQUENCE</scope>
    <source>
        <strain evidence="1">MNA-CCFEE 5261</strain>
    </source>
</reference>
<protein>
    <submittedName>
        <fullName evidence="1">Uncharacterized protein</fullName>
    </submittedName>
</protein>
<organism evidence="1 2">
    <name type="scientific">Naganishia cerealis</name>
    <dbReference type="NCBI Taxonomy" id="610337"/>
    <lineage>
        <taxon>Eukaryota</taxon>
        <taxon>Fungi</taxon>
        <taxon>Dikarya</taxon>
        <taxon>Basidiomycota</taxon>
        <taxon>Agaricomycotina</taxon>
        <taxon>Tremellomycetes</taxon>
        <taxon>Filobasidiales</taxon>
        <taxon>Filobasidiaceae</taxon>
        <taxon>Naganishia</taxon>
    </lineage>
</organism>
<name>A0ACC2VJV6_9TREE</name>
<evidence type="ECO:0000313" key="1">
    <source>
        <dbReference type="EMBL" id="KAJ9099396.1"/>
    </source>
</evidence>
<gene>
    <name evidence="1" type="ORF">QFC19_006008</name>
</gene>
<dbReference type="EMBL" id="JASBWR010000070">
    <property type="protein sequence ID" value="KAJ9099396.1"/>
    <property type="molecule type" value="Genomic_DNA"/>
</dbReference>